<feature type="non-terminal residue" evidence="3">
    <location>
        <position position="891"/>
    </location>
</feature>
<gene>
    <name evidence="3" type="ORF">ILEXP_LOCUS406</name>
</gene>
<comment type="caution">
    <text evidence="3">The sequence shown here is derived from an EMBL/GenBank/DDBJ whole genome shotgun (WGS) entry which is preliminary data.</text>
</comment>
<feature type="region of interest" description="Disordered" evidence="1">
    <location>
        <begin position="101"/>
        <end position="211"/>
    </location>
</feature>
<reference evidence="3 4" key="1">
    <citation type="submission" date="2024-02" db="EMBL/GenBank/DDBJ databases">
        <authorList>
            <person name="Vignale AGUSTIN F."/>
            <person name="Sosa J E."/>
            <person name="Modenutti C."/>
        </authorList>
    </citation>
    <scope>NUCLEOTIDE SEQUENCE [LARGE SCALE GENOMIC DNA]</scope>
</reference>
<sequence length="891" mass="93304">RARGQPSRPPGGGPGRRHAPPAPRRRPGAAPQAPAGPRPGCGRTGASSTGLQAAQRVQQMPQKEQSSWEFPGSMNRVLTIESPRLKKKWGRFPGYAELSVRNEGVALDSLNGRRDPQLRGGRPADGSLGIGHRQERGKAGGPAGRAPVPPQHAQHHADGRGHAVPGAQPAHPGRDRGRAAGAVAGQRRAAWPAASQPAPGQLAGAAGAGRVHARLSRDRAGPGLHGPAGGCDRGRLRCRGAHGRAADSRLSARRLGAFGYLLVASPGYLAQRGTPRVPEDLLQHSCLHYRYPPQRQAGALGAAARSGRARAAAAHLHDLQQHRNPAVLCAAGPGHRLPAGFFHPRAAGRRPAAARAGGLDGAHQCLPRAVARQQAPLAQAAGTGGLPVRAGVSTGAARAGPGRCQDRGAQDTQDTPDIRDARIGCAPAAALTCWLSRRPPSEVISVALAHRQAGPASRALWRAGRCIGGPLRLTAGVADLFSCLAALHVFSFHRYPSSRPFLAIARKNIVGRHCRRLLDGARSGAVLGRVAGQPPDQAWLRVSQMSQAVSAQAGTMLSGLNYSLRDLAQDYESGDSEAFGRAVASVQEAYPPGTIVQVAVADAKGQVVYSSLAASEPPAQGVSIFDREHFQAHLKGLTQGTFIGRPVQGRVSGQWGIQLSRALHHRGAFAGVLVVSLSPQYLSRQLQAIFDSPRDVILLLARGRHLSCTLAEPGPGARAPVAREAGGAVCPRCHAWHLRGAGEHRRNTAHVCLEPRQRLSDTGEHGAGPRGRVRPAQRDHTAEPVAQRHRHAADFSGRDADGLAGVPALAGGGPAGPVRRALSSPVAGSAGRPVPVQLGPCRPLRPVVCQPRLLCHALHRSGYGRHRLAGPGTAGSSGRYLRAQAVHRRSD</sequence>
<feature type="non-terminal residue" evidence="3">
    <location>
        <position position="1"/>
    </location>
</feature>
<dbReference type="AlphaFoldDB" id="A0ABC8QMA9"/>
<protein>
    <recommendedName>
        <fullName evidence="2">LysR substrate-binding domain-containing protein</fullName>
    </recommendedName>
</protein>
<accession>A0ABC8QMA9</accession>
<proteinExistence type="predicted"/>
<evidence type="ECO:0000259" key="2">
    <source>
        <dbReference type="Pfam" id="PF03466"/>
    </source>
</evidence>
<dbReference type="SUPFAM" id="SSF53850">
    <property type="entry name" value="Periplasmic binding protein-like II"/>
    <property type="match status" value="1"/>
</dbReference>
<dbReference type="Proteomes" id="UP001642360">
    <property type="component" value="Unassembled WGS sequence"/>
</dbReference>
<feature type="region of interest" description="Disordered" evidence="1">
    <location>
        <begin position="397"/>
        <end position="418"/>
    </location>
</feature>
<feature type="compositionally biased region" description="Polar residues" evidence="1">
    <location>
        <begin position="47"/>
        <end position="68"/>
    </location>
</feature>
<dbReference type="Gene3D" id="3.40.190.10">
    <property type="entry name" value="Periplasmic binding protein-like II"/>
    <property type="match status" value="2"/>
</dbReference>
<keyword evidence="4" id="KW-1185">Reference proteome</keyword>
<feature type="domain" description="LysR substrate-binding" evidence="2">
    <location>
        <begin position="242"/>
        <end position="319"/>
    </location>
</feature>
<feature type="region of interest" description="Disordered" evidence="1">
    <location>
        <begin position="1"/>
        <end position="75"/>
    </location>
</feature>
<evidence type="ECO:0000313" key="3">
    <source>
        <dbReference type="EMBL" id="CAK9133492.1"/>
    </source>
</evidence>
<evidence type="ECO:0000256" key="1">
    <source>
        <dbReference type="SAM" id="MobiDB-lite"/>
    </source>
</evidence>
<name>A0ABC8QMA9_9AQUA</name>
<dbReference type="InterPro" id="IPR005119">
    <property type="entry name" value="LysR_subst-bd"/>
</dbReference>
<feature type="region of interest" description="Disordered" evidence="1">
    <location>
        <begin position="756"/>
        <end position="792"/>
    </location>
</feature>
<dbReference type="EMBL" id="CAUOFW020000031">
    <property type="protein sequence ID" value="CAK9133492.1"/>
    <property type="molecule type" value="Genomic_DNA"/>
</dbReference>
<feature type="compositionally biased region" description="Low complexity" evidence="1">
    <location>
        <begin position="28"/>
        <end position="46"/>
    </location>
</feature>
<dbReference type="CDD" id="cd12914">
    <property type="entry name" value="PDC1_DGC_like"/>
    <property type="match status" value="1"/>
</dbReference>
<organism evidence="3 4">
    <name type="scientific">Ilex paraguariensis</name>
    <name type="common">yerba mate</name>
    <dbReference type="NCBI Taxonomy" id="185542"/>
    <lineage>
        <taxon>Eukaryota</taxon>
        <taxon>Viridiplantae</taxon>
        <taxon>Streptophyta</taxon>
        <taxon>Embryophyta</taxon>
        <taxon>Tracheophyta</taxon>
        <taxon>Spermatophyta</taxon>
        <taxon>Magnoliopsida</taxon>
        <taxon>eudicotyledons</taxon>
        <taxon>Gunneridae</taxon>
        <taxon>Pentapetalae</taxon>
        <taxon>asterids</taxon>
        <taxon>campanulids</taxon>
        <taxon>Aquifoliales</taxon>
        <taxon>Aquifoliaceae</taxon>
        <taxon>Ilex</taxon>
    </lineage>
</organism>
<feature type="compositionally biased region" description="Basic residues" evidence="1">
    <location>
        <begin position="15"/>
        <end position="27"/>
    </location>
</feature>
<feature type="compositionally biased region" description="Low complexity" evidence="1">
    <location>
        <begin position="179"/>
        <end position="209"/>
    </location>
</feature>
<feature type="region of interest" description="Disordered" evidence="1">
    <location>
        <begin position="805"/>
        <end position="832"/>
    </location>
</feature>
<dbReference type="Pfam" id="PF03466">
    <property type="entry name" value="LysR_substrate"/>
    <property type="match status" value="1"/>
</dbReference>
<dbReference type="Gene3D" id="3.30.450.20">
    <property type="entry name" value="PAS domain"/>
    <property type="match status" value="1"/>
</dbReference>
<evidence type="ECO:0000313" key="4">
    <source>
        <dbReference type="Proteomes" id="UP001642360"/>
    </source>
</evidence>